<dbReference type="Proteomes" id="UP000606900">
    <property type="component" value="Unassembled WGS sequence"/>
</dbReference>
<accession>A0A090I3P5</accession>
<reference evidence="2" key="2">
    <citation type="submission" date="2014-09" db="EMBL/GenBank/DDBJ databases">
        <authorList>
            <person name="Bishop-Lilly K.A."/>
            <person name="Broomall S.M."/>
            <person name="Chain P.S."/>
            <person name="Chertkov O."/>
            <person name="Coyne S.R."/>
            <person name="Daligault H.E."/>
            <person name="Davenport K.W."/>
            <person name="Erkkila T."/>
            <person name="Frey K.G."/>
            <person name="Gibbons H.S."/>
            <person name="Gu W."/>
            <person name="Jaissle J."/>
            <person name="Johnson S.L."/>
            <person name="Koroleva G.I."/>
            <person name="Ladner J.T."/>
            <person name="Lo C.-C."/>
            <person name="Minogue T.D."/>
            <person name="Munk C."/>
            <person name="Palacios G.F."/>
            <person name="Redden C.L."/>
            <person name="Rosenzweig C.N."/>
            <person name="Scholz M.B."/>
            <person name="Teshima H."/>
            <person name="Xu Y."/>
        </authorList>
    </citation>
    <scope>NUCLEOTIDE SEQUENCE</scope>
    <source>
        <strain evidence="2">Mb9</strain>
    </source>
</reference>
<protein>
    <submittedName>
        <fullName evidence="1">Uncharacterized protein</fullName>
    </submittedName>
</protein>
<dbReference type="GeneID" id="55593080"/>
<dbReference type="EMBL" id="LN515531">
    <property type="protein sequence ID" value="CEA13903.1"/>
    <property type="molecule type" value="Genomic_DNA"/>
</dbReference>
<name>A0A090I3P5_METFO</name>
<dbReference type="Proteomes" id="UP000062768">
    <property type="component" value="Chromosome I"/>
</dbReference>
<dbReference type="EMBL" id="LN734822">
    <property type="protein sequence ID" value="CEL23876.1"/>
    <property type="molecule type" value="Genomic_DNA"/>
</dbReference>
<evidence type="ECO:0000313" key="2">
    <source>
        <dbReference type="EMBL" id="CEL23876.1"/>
    </source>
</evidence>
<dbReference type="KEGG" id="mfi:DSM1535_1571"/>
<organism evidence="1">
    <name type="scientific">Methanobacterium formicicum</name>
    <dbReference type="NCBI Taxonomy" id="2162"/>
    <lineage>
        <taxon>Archaea</taxon>
        <taxon>Methanobacteriati</taxon>
        <taxon>Methanobacteriota</taxon>
        <taxon>Methanomada group</taxon>
        <taxon>Methanobacteria</taxon>
        <taxon>Methanobacteriales</taxon>
        <taxon>Methanobacteriaceae</taxon>
        <taxon>Methanobacterium</taxon>
    </lineage>
</organism>
<evidence type="ECO:0000313" key="4">
    <source>
        <dbReference type="Proteomes" id="UP000062768"/>
    </source>
</evidence>
<keyword evidence="4" id="KW-1185">Reference proteome</keyword>
<gene>
    <name evidence="1" type="ORF">DSM1535_1571</name>
    <name evidence="3" type="ORF">ISP06_06840</name>
    <name evidence="2" type="ORF">MB9_0221</name>
</gene>
<evidence type="ECO:0000313" key="3">
    <source>
        <dbReference type="EMBL" id="MBF4475168.1"/>
    </source>
</evidence>
<dbReference type="RefSeq" id="WP_156104977.1">
    <property type="nucleotide sequence ID" value="NZ_CP006933.1"/>
</dbReference>
<sequence length="49" mass="5878">MDENRSKKELMDELIELRTILELKEESLKKIIHNREILSQTALQRRNGN</sequence>
<dbReference type="AlphaFoldDB" id="A0A090I3P5"/>
<reference evidence="3" key="3">
    <citation type="submission" date="2020-10" db="EMBL/GenBank/DDBJ databases">
        <title>Dehalococcoides mccartyi of a TCE/Cr reducing biochatode.</title>
        <authorList>
            <person name="Matturro B."/>
        </authorList>
    </citation>
    <scope>NUCLEOTIDE SEQUENCE</scope>
    <source>
        <strain evidence="3">Bin2</strain>
    </source>
</reference>
<proteinExistence type="predicted"/>
<dbReference type="EMBL" id="JADIIL010000024">
    <property type="protein sequence ID" value="MBF4475168.1"/>
    <property type="molecule type" value="Genomic_DNA"/>
</dbReference>
<reference evidence="1" key="1">
    <citation type="submission" date="2014-08" db="EMBL/GenBank/DDBJ databases">
        <authorList>
            <person name="Wibberg D."/>
        </authorList>
    </citation>
    <scope>NUCLEOTIDE SEQUENCE</scope>
</reference>
<evidence type="ECO:0000313" key="1">
    <source>
        <dbReference type="EMBL" id="CEA13903.1"/>
    </source>
</evidence>
<dbReference type="PATRIC" id="fig|2162.10.peg.232"/>